<reference evidence="7 9" key="2">
    <citation type="journal article" date="2016" name="Front. Microbiol.">
        <title>Genome and transcriptome sequences reveal the specific parasitism of the nematophagous Purpureocillium lilacinum 36-1.</title>
        <authorList>
            <person name="Xie J."/>
            <person name="Li S."/>
            <person name="Mo C."/>
            <person name="Xiao X."/>
            <person name="Peng D."/>
            <person name="Wang G."/>
            <person name="Xiao Y."/>
        </authorList>
    </citation>
    <scope>NUCLEOTIDE SEQUENCE [LARGE SCALE GENOMIC DNA]</scope>
    <source>
        <strain evidence="7 9">36-1</strain>
    </source>
</reference>
<dbReference type="EMBL" id="LCWV01000010">
    <property type="protein sequence ID" value="PWI70207.1"/>
    <property type="molecule type" value="Genomic_DNA"/>
</dbReference>
<evidence type="ECO:0000313" key="6">
    <source>
        <dbReference type="EMBL" id="OAQ93993.1"/>
    </source>
</evidence>
<reference evidence="7" key="1">
    <citation type="submission" date="2015-05" db="EMBL/GenBank/DDBJ databases">
        <authorList>
            <person name="Wang D.B."/>
            <person name="Wang M."/>
        </authorList>
    </citation>
    <scope>NUCLEOTIDE SEQUENCE</scope>
    <source>
        <strain evidence="7">36-1</strain>
    </source>
</reference>
<dbReference type="RefSeq" id="XP_018182712.1">
    <property type="nucleotide sequence ID" value="XM_018317187.1"/>
</dbReference>
<dbReference type="Proteomes" id="UP000078240">
    <property type="component" value="Unassembled WGS sequence"/>
</dbReference>
<reference evidence="6 8" key="3">
    <citation type="submission" date="2016-02" db="EMBL/GenBank/DDBJ databases">
        <title>Biosynthesis of antibiotic leucinostatins and their inhibition on Phytophthora in bio-control Purpureocillium lilacinum.</title>
        <authorList>
            <person name="Wang G."/>
            <person name="Liu Z."/>
            <person name="Lin R."/>
            <person name="Li E."/>
            <person name="Mao Z."/>
            <person name="Ling J."/>
            <person name="Yin W."/>
            <person name="Xie B."/>
        </authorList>
    </citation>
    <scope>NUCLEOTIDE SEQUENCE [LARGE SCALE GENOMIC DNA]</scope>
    <source>
        <strain evidence="5">PLBJ-1</strain>
        <strain evidence="6">PLFJ-1</strain>
    </source>
</reference>
<evidence type="ECO:0000313" key="10">
    <source>
        <dbReference type="Proteomes" id="UP001287286"/>
    </source>
</evidence>
<name>A0A179HXD1_PURLI</name>
<evidence type="ECO:0000256" key="2">
    <source>
        <dbReference type="ARBA" id="ARBA00022801"/>
    </source>
</evidence>
<organism evidence="6 8">
    <name type="scientific">Purpureocillium lilacinum</name>
    <name type="common">Paecilomyces lilacinus</name>
    <dbReference type="NCBI Taxonomy" id="33203"/>
    <lineage>
        <taxon>Eukaryota</taxon>
        <taxon>Fungi</taxon>
        <taxon>Dikarya</taxon>
        <taxon>Ascomycota</taxon>
        <taxon>Pezizomycotina</taxon>
        <taxon>Sordariomycetes</taxon>
        <taxon>Hypocreomycetidae</taxon>
        <taxon>Hypocreales</taxon>
        <taxon>Ophiocordycipitaceae</taxon>
        <taxon>Purpureocillium</taxon>
    </lineage>
</organism>
<dbReference type="Gene3D" id="3.40.50.850">
    <property type="entry name" value="Isochorismatase-like"/>
    <property type="match status" value="1"/>
</dbReference>
<dbReference type="KEGG" id="plj:28882236"/>
<dbReference type="SUPFAM" id="SSF52499">
    <property type="entry name" value="Isochorismatase-like hydrolases"/>
    <property type="match status" value="1"/>
</dbReference>
<dbReference type="GeneID" id="28882236"/>
<keyword evidence="2 6" id="KW-0378">Hydrolase</keyword>
<dbReference type="EMBL" id="JAWRVI010000038">
    <property type="protein sequence ID" value="KAK4086781.1"/>
    <property type="molecule type" value="Genomic_DNA"/>
</dbReference>
<evidence type="ECO:0000313" key="9">
    <source>
        <dbReference type="Proteomes" id="UP000245956"/>
    </source>
</evidence>
<dbReference type="InterPro" id="IPR036380">
    <property type="entry name" value="Isochorismatase-like_sf"/>
</dbReference>
<dbReference type="CDD" id="cd00431">
    <property type="entry name" value="cysteine_hydrolases"/>
    <property type="match status" value="1"/>
</dbReference>
<feature type="domain" description="Isochorismatase-like" evidence="3">
    <location>
        <begin position="4"/>
        <end position="159"/>
    </location>
</feature>
<evidence type="ECO:0000259" key="3">
    <source>
        <dbReference type="Pfam" id="PF00857"/>
    </source>
</evidence>
<dbReference type="PANTHER" id="PTHR43540:SF6">
    <property type="entry name" value="ISOCHORISMATASE-LIKE DOMAIN-CONTAINING PROTEIN"/>
    <property type="match status" value="1"/>
</dbReference>
<sequence length="196" mass="21246">MPRTALFVVDIQNELAGDPQTEIPHAARIRAAGDKILSAARNLASSAPEGKQPALIVFVQHEERPEQGTLVNGSEPWKLVFNPHDGAKDEILVAKTTRDTFESNPHLAEKLKEQGIDSIIAFGIQSECCVQETCKGALSAGLGVTILRGAHSTYDDKQKPAVDIERGVEEMLQSRGAKVVPWEDAVARWQEAGVVC</sequence>
<evidence type="ECO:0000313" key="5">
    <source>
        <dbReference type="EMBL" id="OAQ86036.1"/>
    </source>
</evidence>
<dbReference type="Proteomes" id="UP000245956">
    <property type="component" value="Unassembled WGS sequence"/>
</dbReference>
<comment type="similarity">
    <text evidence="1">Belongs to the isochorismatase family.</text>
</comment>
<dbReference type="GO" id="GO:0016787">
    <property type="term" value="F:hydrolase activity"/>
    <property type="evidence" value="ECO:0007669"/>
    <property type="project" value="UniProtKB-KW"/>
</dbReference>
<protein>
    <submittedName>
        <fullName evidence="6">Isochorismatase hydrolase</fullName>
    </submittedName>
</protein>
<dbReference type="Proteomes" id="UP001287286">
    <property type="component" value="Unassembled WGS sequence"/>
</dbReference>
<evidence type="ECO:0000313" key="4">
    <source>
        <dbReference type="EMBL" id="KAK4086781.1"/>
    </source>
</evidence>
<evidence type="ECO:0000313" key="8">
    <source>
        <dbReference type="Proteomes" id="UP000078340"/>
    </source>
</evidence>
<keyword evidence="10" id="KW-1185">Reference proteome</keyword>
<dbReference type="AlphaFoldDB" id="A0A179HXD1"/>
<dbReference type="PANTHER" id="PTHR43540">
    <property type="entry name" value="PEROXYUREIDOACRYLATE/UREIDOACRYLATE AMIDOHYDROLASE-RELATED"/>
    <property type="match status" value="1"/>
</dbReference>
<dbReference type="Proteomes" id="UP000078340">
    <property type="component" value="Unassembled WGS sequence"/>
</dbReference>
<gene>
    <name evidence="7" type="ORF">PCL_00351</name>
    <name evidence="4" type="ORF">Purlil1_8946</name>
    <name evidence="5" type="ORF">VFPBJ_00076</name>
    <name evidence="6" type="ORF">VFPFJ_00101</name>
</gene>
<dbReference type="InterPro" id="IPR000868">
    <property type="entry name" value="Isochorismatase-like_dom"/>
</dbReference>
<evidence type="ECO:0000256" key="1">
    <source>
        <dbReference type="ARBA" id="ARBA00006336"/>
    </source>
</evidence>
<dbReference type="OrthoDB" id="245563at2759"/>
<dbReference type="InterPro" id="IPR050272">
    <property type="entry name" value="Isochorismatase-like_hydrls"/>
</dbReference>
<reference evidence="4" key="4">
    <citation type="submission" date="2023-11" db="EMBL/GenBank/DDBJ databases">
        <authorList>
            <person name="Beijen E."/>
            <person name="Ohm R.A."/>
        </authorList>
    </citation>
    <scope>NUCLEOTIDE SEQUENCE</scope>
    <source>
        <strain evidence="4">CBS 150709</strain>
    </source>
</reference>
<proteinExistence type="inferred from homology"/>
<dbReference type="EMBL" id="LSBH01000001">
    <property type="protein sequence ID" value="OAQ86036.1"/>
    <property type="molecule type" value="Genomic_DNA"/>
</dbReference>
<reference evidence="4 10" key="5">
    <citation type="journal article" date="2024" name="Microbiol. Resour. Announc.">
        <title>Genome annotations for the ascomycete fungi Trichoderma harzianum, Trichoderma aggressivum, and Purpureocillium lilacinum.</title>
        <authorList>
            <person name="Beijen E.P.W."/>
            <person name="Ohm R.A."/>
        </authorList>
    </citation>
    <scope>NUCLEOTIDE SEQUENCE [LARGE SCALE GENOMIC DNA]</scope>
    <source>
        <strain evidence="4 10">CBS 150709</strain>
    </source>
</reference>
<accession>A0A179HXD1</accession>
<dbReference type="STRING" id="33203.A0A179HXD1"/>
<dbReference type="OMA" id="HATYDRI"/>
<comment type="caution">
    <text evidence="6">The sequence shown here is derived from an EMBL/GenBank/DDBJ whole genome shotgun (WGS) entry which is preliminary data.</text>
</comment>
<evidence type="ECO:0000313" key="7">
    <source>
        <dbReference type="EMBL" id="PWI70207.1"/>
    </source>
</evidence>
<dbReference type="EMBL" id="LSBI01000001">
    <property type="protein sequence ID" value="OAQ93993.1"/>
    <property type="molecule type" value="Genomic_DNA"/>
</dbReference>
<dbReference type="Pfam" id="PF00857">
    <property type="entry name" value="Isochorismatase"/>
    <property type="match status" value="1"/>
</dbReference>